<dbReference type="EMBL" id="DS995702">
    <property type="protein sequence ID" value="EEQ29174.1"/>
    <property type="molecule type" value="Genomic_DNA"/>
</dbReference>
<keyword evidence="4" id="KW-0819">tRNA processing</keyword>
<dbReference type="GO" id="GO:0030488">
    <property type="term" value="P:tRNA methylation"/>
    <property type="evidence" value="ECO:0007669"/>
    <property type="project" value="InterPro"/>
</dbReference>
<dbReference type="eggNOG" id="KOG1416">
    <property type="taxonomic scope" value="Eukaryota"/>
</dbReference>
<dbReference type="VEuPathDB" id="FungiDB:MCYG_01993"/>
<evidence type="ECO:0000256" key="1">
    <source>
        <dbReference type="ARBA" id="ARBA00004123"/>
    </source>
</evidence>
<organism evidence="7 8">
    <name type="scientific">Arthroderma otae (strain ATCC MYA-4605 / CBS 113480)</name>
    <name type="common">Microsporum canis</name>
    <dbReference type="NCBI Taxonomy" id="554155"/>
    <lineage>
        <taxon>Eukaryota</taxon>
        <taxon>Fungi</taxon>
        <taxon>Dikarya</taxon>
        <taxon>Ascomycota</taxon>
        <taxon>Pezizomycotina</taxon>
        <taxon>Eurotiomycetes</taxon>
        <taxon>Eurotiomycetidae</taxon>
        <taxon>Onygenales</taxon>
        <taxon>Arthrodermataceae</taxon>
        <taxon>Microsporum</taxon>
    </lineage>
</organism>
<keyword evidence="5" id="KW-0539">Nucleus</keyword>
<keyword evidence="8" id="KW-1185">Reference proteome</keyword>
<dbReference type="RefSeq" id="XP_002849059.1">
    <property type="nucleotide sequence ID" value="XM_002849013.1"/>
</dbReference>
<comment type="similarity">
    <text evidence="2">Belongs to the TRM6/GCD10 family.</text>
</comment>
<dbReference type="GO" id="GO:0031515">
    <property type="term" value="C:tRNA (m1A) methyltransferase complex"/>
    <property type="evidence" value="ECO:0007669"/>
    <property type="project" value="InterPro"/>
</dbReference>
<dbReference type="OrthoDB" id="10254665at2759"/>
<dbReference type="Pfam" id="PF04189">
    <property type="entry name" value="Gcd10p"/>
    <property type="match status" value="1"/>
</dbReference>
<protein>
    <recommendedName>
        <fullName evidence="3">tRNA (adenine(58)-N(1))-methyltransferase non-catalytic subunit TRM6</fullName>
    </recommendedName>
    <alternativeName>
        <fullName evidence="6">tRNA(m1A58)-methyltransferase subunit TRM6</fullName>
    </alternativeName>
</protein>
<dbReference type="GO" id="GO:0005634">
    <property type="term" value="C:nucleus"/>
    <property type="evidence" value="ECO:0007669"/>
    <property type="project" value="UniProtKB-SubCell"/>
</dbReference>
<sequence>MHSSIPPNVYVALKLPSDVTKVVKTVPNSYGFLISLALLRSNIANGNDRNVSLGKYGSFPCNQIIGRPFYATFEIADHPDADGHVLHIVSAAELHTEALIADGEGDGDVETDANTPTIPFPQEDNRHIIDQRSTQQLTMAQIEELKQSSTHAGREIISKLLESHSALDQKTQFSRAKYMLRKRKKYLHRFTVVPMDVGILTEWMLEQKDPGRIMELRDEMIGLIGAWANVHYGGTGEVGGAKADEMVNRENGRWLIVDDTGGLVVAAMAERAGILYPPEVLSGEGLPNTTKQGARLIQPTEDETPAAEAASASHTTLTVIHPNLQPNLSMLKYFSHDINEPSETHPLSTHLKTLSWLQLLHPSEDAIYDMEPPKIGEEELASWKPSKRAMHFKKKRRWTRVRNAVDETRAGGFDGLIVATLMDPTSILRHTVPLLAGSAQVVVYSPYIEPLVQLADLYSTARRTAYITYKREVAEGAAEDKEEEFPVDPTLLLAPTLHTSRVRTWQVLPGRTHPLMTGRGGAEGYVFHAVRVLPAMGKVEARGVQAKKRRKMADETESS</sequence>
<evidence type="ECO:0000256" key="3">
    <source>
        <dbReference type="ARBA" id="ARBA00021704"/>
    </source>
</evidence>
<dbReference type="PANTHER" id="PTHR12945">
    <property type="entry name" value="TRANSLATION INITIATION FACTOR EIF3-RELATED"/>
    <property type="match status" value="1"/>
</dbReference>
<dbReference type="GeneID" id="9229111"/>
<evidence type="ECO:0000256" key="4">
    <source>
        <dbReference type="ARBA" id="ARBA00022694"/>
    </source>
</evidence>
<evidence type="ECO:0000256" key="6">
    <source>
        <dbReference type="ARBA" id="ARBA00032319"/>
    </source>
</evidence>
<dbReference type="Proteomes" id="UP000002035">
    <property type="component" value="Unassembled WGS sequence"/>
</dbReference>
<proteinExistence type="inferred from homology"/>
<evidence type="ECO:0000256" key="5">
    <source>
        <dbReference type="ARBA" id="ARBA00023242"/>
    </source>
</evidence>
<accession>C5FIT3</accession>
<evidence type="ECO:0000313" key="7">
    <source>
        <dbReference type="EMBL" id="EEQ29174.1"/>
    </source>
</evidence>
<dbReference type="InterPro" id="IPR017423">
    <property type="entry name" value="TRM6"/>
</dbReference>
<evidence type="ECO:0000313" key="8">
    <source>
        <dbReference type="Proteomes" id="UP000002035"/>
    </source>
</evidence>
<reference evidence="8" key="1">
    <citation type="journal article" date="2012" name="MBio">
        <title>Comparative genome analysis of Trichophyton rubrum and related dermatophytes reveals candidate genes involved in infection.</title>
        <authorList>
            <person name="Martinez D.A."/>
            <person name="Oliver B.G."/>
            <person name="Graeser Y."/>
            <person name="Goldberg J.M."/>
            <person name="Li W."/>
            <person name="Martinez-Rossi N.M."/>
            <person name="Monod M."/>
            <person name="Shelest E."/>
            <person name="Barton R.C."/>
            <person name="Birch E."/>
            <person name="Brakhage A.A."/>
            <person name="Chen Z."/>
            <person name="Gurr S.J."/>
            <person name="Heiman D."/>
            <person name="Heitman J."/>
            <person name="Kosti I."/>
            <person name="Rossi A."/>
            <person name="Saif S."/>
            <person name="Samalova M."/>
            <person name="Saunders C.W."/>
            <person name="Shea T."/>
            <person name="Summerbell R.C."/>
            <person name="Xu J."/>
            <person name="Young S."/>
            <person name="Zeng Q."/>
            <person name="Birren B.W."/>
            <person name="Cuomo C.A."/>
            <person name="White T.C."/>
        </authorList>
    </citation>
    <scope>NUCLEOTIDE SEQUENCE [LARGE SCALE GENOMIC DNA]</scope>
    <source>
        <strain evidence="8">ATCC MYA-4605 / CBS 113480</strain>
    </source>
</reference>
<comment type="subcellular location">
    <subcellularLocation>
        <location evidence="1">Nucleus</location>
    </subcellularLocation>
</comment>
<dbReference type="STRING" id="554155.C5FIT3"/>
<name>C5FIT3_ARTOC</name>
<gene>
    <name evidence="7" type="ORF">MCYG_01993</name>
</gene>
<dbReference type="AlphaFoldDB" id="C5FIT3"/>
<evidence type="ECO:0000256" key="2">
    <source>
        <dbReference type="ARBA" id="ARBA00008320"/>
    </source>
</evidence>
<dbReference type="PANTHER" id="PTHR12945:SF0">
    <property type="entry name" value="TRNA (ADENINE(58)-N(1))-METHYLTRANSFERASE NON-CATALYTIC SUBUNIT TRM6"/>
    <property type="match status" value="1"/>
</dbReference>
<dbReference type="OMA" id="EGYIFHA"/>
<dbReference type="HOGENOM" id="CLU_010916_2_0_1"/>